<name>A0A199NUS6_9MICC</name>
<evidence type="ECO:0000256" key="1">
    <source>
        <dbReference type="SAM" id="MobiDB-lite"/>
    </source>
</evidence>
<dbReference type="Proteomes" id="UP000053171">
    <property type="component" value="Unassembled WGS sequence"/>
</dbReference>
<keyword evidence="4" id="KW-1185">Reference proteome</keyword>
<evidence type="ECO:0000313" key="4">
    <source>
        <dbReference type="Proteomes" id="UP000053171"/>
    </source>
</evidence>
<evidence type="ECO:0000313" key="3">
    <source>
        <dbReference type="EMBL" id="OAX52575.1"/>
    </source>
</evidence>
<feature type="chain" id="PRO_5008282132" description="Lipoprotein" evidence="2">
    <location>
        <begin position="32"/>
        <end position="342"/>
    </location>
</feature>
<sequence length="342" mass="36333">MNHLVSARRPAAAIALLASAAIALSGCGSSADSDDAASGSGSAAASASASAAASASGSAGGAQASTSASASPTTSGKDAQLVGGGRTMFPDRRMVALYGSPNGPSLGALGEQSPEESAQRVKKMAEDYQQYSKEKVIPAFEIITTTASSAPGADGDYSDEIPVEQLKPLMDVAKKEGIYVVLDFQPGRSDFPSQVEQYKELLAEPNVGVGLDPEWRLAPDELPLQQIGTVDASEINRTLDDIAAITREHELPQKAVVIHQFAGTMITNREQIDTSHQELALTLHADGHGTPELKKETWNALQEGLPKGIWMSWKNFYDEDTPMFTPQQTYELQPKPWVVTYQ</sequence>
<organism evidence="3 4">
    <name type="scientific">Rothia kristinae</name>
    <dbReference type="NCBI Taxonomy" id="37923"/>
    <lineage>
        <taxon>Bacteria</taxon>
        <taxon>Bacillati</taxon>
        <taxon>Actinomycetota</taxon>
        <taxon>Actinomycetes</taxon>
        <taxon>Micrococcales</taxon>
        <taxon>Micrococcaceae</taxon>
        <taxon>Rothia</taxon>
    </lineage>
</organism>
<reference evidence="3" key="1">
    <citation type="submission" date="2016-06" db="EMBL/GenBank/DDBJ databases">
        <title>Identification of putative biosynthetic pathways for the production of bioactive secondary metabolites by the marine actinomycete Kocuria kristinae RUTW2-3.</title>
        <authorList>
            <person name="Waterworth S.C."/>
            <person name="Walmsley T.A."/>
            <person name="Matongo T."/>
            <person name="Davies-Coleman M.T."/>
            <person name="Dorrington R.A."/>
        </authorList>
    </citation>
    <scope>NUCLEOTIDE SEQUENCE [LARGE SCALE GENOMIC DNA]</scope>
    <source>
        <strain evidence="3">RUTW2-3</strain>
    </source>
</reference>
<feature type="region of interest" description="Disordered" evidence="1">
    <location>
        <begin position="55"/>
        <end position="85"/>
    </location>
</feature>
<proteinExistence type="predicted"/>
<keyword evidence="2" id="KW-0732">Signal</keyword>
<dbReference type="EMBL" id="LJBJ02000003">
    <property type="protein sequence ID" value="OAX52575.1"/>
    <property type="molecule type" value="Genomic_DNA"/>
</dbReference>
<feature type="signal peptide" evidence="2">
    <location>
        <begin position="1"/>
        <end position="31"/>
    </location>
</feature>
<protein>
    <recommendedName>
        <fullName evidence="5">Lipoprotein</fullName>
    </recommendedName>
</protein>
<evidence type="ECO:0008006" key="5">
    <source>
        <dbReference type="Google" id="ProtNLM"/>
    </source>
</evidence>
<evidence type="ECO:0000256" key="2">
    <source>
        <dbReference type="SAM" id="SignalP"/>
    </source>
</evidence>
<comment type="caution">
    <text evidence="3">The sequence shown here is derived from an EMBL/GenBank/DDBJ whole genome shotgun (WGS) entry which is preliminary data.</text>
</comment>
<dbReference type="AlphaFoldDB" id="A0A199NUS6"/>
<accession>A0A199NUS6</accession>
<gene>
    <name evidence="3" type="ORF">AN277_0203000</name>
</gene>
<dbReference type="RefSeq" id="WP_064725014.1">
    <property type="nucleotide sequence ID" value="NZ_JBFBMA010000003.1"/>
</dbReference>
<feature type="compositionally biased region" description="Low complexity" evidence="1">
    <location>
        <begin position="55"/>
        <end position="76"/>
    </location>
</feature>